<accession>A0A4V3CTP7</accession>
<dbReference type="OrthoDB" id="4269629at2"/>
<name>A0A4V3CTP7_9BURK</name>
<dbReference type="Pfam" id="PF00326">
    <property type="entry name" value="Peptidase_S9"/>
    <property type="match status" value="1"/>
</dbReference>
<dbReference type="GO" id="GO:0004177">
    <property type="term" value="F:aminopeptidase activity"/>
    <property type="evidence" value="ECO:0007669"/>
    <property type="project" value="UniProtKB-KW"/>
</dbReference>
<dbReference type="PANTHER" id="PTHR42776">
    <property type="entry name" value="SERINE PEPTIDASE S9 FAMILY MEMBER"/>
    <property type="match status" value="1"/>
</dbReference>
<dbReference type="Gene3D" id="2.120.10.30">
    <property type="entry name" value="TolB, C-terminal domain"/>
    <property type="match status" value="1"/>
</dbReference>
<dbReference type="SUPFAM" id="SSF82171">
    <property type="entry name" value="DPP6 N-terminal domain-like"/>
    <property type="match status" value="1"/>
</dbReference>
<proteinExistence type="predicted"/>
<dbReference type="SUPFAM" id="SSF53474">
    <property type="entry name" value="alpha/beta-Hydrolases"/>
    <property type="match status" value="1"/>
</dbReference>
<dbReference type="InterPro" id="IPR029058">
    <property type="entry name" value="AB_hydrolase_fold"/>
</dbReference>
<keyword evidence="1" id="KW-0378">Hydrolase</keyword>
<evidence type="ECO:0000259" key="2">
    <source>
        <dbReference type="Pfam" id="PF00326"/>
    </source>
</evidence>
<feature type="domain" description="Peptidase S9 prolyl oligopeptidase catalytic" evidence="2">
    <location>
        <begin position="457"/>
        <end position="666"/>
    </location>
</feature>
<dbReference type="AlphaFoldDB" id="A0A4V3CTP7"/>
<evidence type="ECO:0000313" key="4">
    <source>
        <dbReference type="Proteomes" id="UP000295361"/>
    </source>
</evidence>
<gene>
    <name evidence="3" type="ORF">DES47_102840</name>
</gene>
<evidence type="ECO:0000256" key="1">
    <source>
        <dbReference type="ARBA" id="ARBA00022801"/>
    </source>
</evidence>
<dbReference type="GO" id="GO:0004252">
    <property type="term" value="F:serine-type endopeptidase activity"/>
    <property type="evidence" value="ECO:0007669"/>
    <property type="project" value="TreeGrafter"/>
</dbReference>
<keyword evidence="4" id="KW-1185">Reference proteome</keyword>
<dbReference type="InParanoid" id="A0A4V3CTP7"/>
<organism evidence="3 4">
    <name type="scientific">Roseateles toxinivorans</name>
    <dbReference type="NCBI Taxonomy" id="270368"/>
    <lineage>
        <taxon>Bacteria</taxon>
        <taxon>Pseudomonadati</taxon>
        <taxon>Pseudomonadota</taxon>
        <taxon>Betaproteobacteria</taxon>
        <taxon>Burkholderiales</taxon>
        <taxon>Sphaerotilaceae</taxon>
        <taxon>Roseateles</taxon>
    </lineage>
</organism>
<dbReference type="Proteomes" id="UP000295361">
    <property type="component" value="Unassembled WGS sequence"/>
</dbReference>
<dbReference type="EMBL" id="SNXS01000002">
    <property type="protein sequence ID" value="TDP73094.1"/>
    <property type="molecule type" value="Genomic_DNA"/>
</dbReference>
<sequence>MSIACVLRYVFAGFAALWLAAPEVRAAEPLLSAPTVADFFRPAKMLKPMLSPSGRHLAAAVSGDDGRIRLAVLDLENLQDSKIVANYSDADVQRYWWLNDKRLAYTITDLQAGSGEWTPPGLWAVDRDGSDARKLIKAHFQFISDKSSLIVDRSLPWHWRFHSSLNDGSDDVLVQNHHFGLDGNVDDTSLSRLNTRTGLMRSLSGSVASHVKNWWVDAQGQPVASEGWHQGRYTSHWRNAQGVWGVWQQGSTYDSALPRIHSFLRDGTVLALAASASGIRALYRVDTASRQLESEPLVSLKGYDFDGDLIVDMDSGALVGVHFETDAEGTAWLDPTLSKAQAEVDALVPGMVNRLDCRRCLAAPVLLVSSHSDTQPPVYSIYRRDSKSLSVGARSRPWINARQMGQRDMFSIRARDGMSLPLLLTRPAGKAAAPRPAVVLVHGGPYVRGAHWAWEPQAQFLASRGYVVIEPDFRGSTGYGFAHFRAGWKQWGLAMQDDLADAVEWAVKQGWVDGKRVCIAGASYGGYATLMGLIKHHDLYQCGFEWVGVSDIELMYTINWSDSSDEWKRFGMPVLVGDRQRDAEQLRATSPLQQAQRLRRPLLIAHGGSDRRVPIQHGSDFYDAVKKTNPQVEWIGYPDEGHGWRKLETQIDFWTRVERFLDKHIGPGRRD</sequence>
<dbReference type="GO" id="GO:0006508">
    <property type="term" value="P:proteolysis"/>
    <property type="evidence" value="ECO:0007669"/>
    <property type="project" value="InterPro"/>
</dbReference>
<keyword evidence="3" id="KW-0645">Protease</keyword>
<comment type="caution">
    <text evidence="3">The sequence shown here is derived from an EMBL/GenBank/DDBJ whole genome shotgun (WGS) entry which is preliminary data.</text>
</comment>
<dbReference type="Gene3D" id="3.40.50.1820">
    <property type="entry name" value="alpha/beta hydrolase"/>
    <property type="match status" value="1"/>
</dbReference>
<evidence type="ECO:0000313" key="3">
    <source>
        <dbReference type="EMBL" id="TDP73094.1"/>
    </source>
</evidence>
<reference evidence="3 4" key="1">
    <citation type="submission" date="2019-03" db="EMBL/GenBank/DDBJ databases">
        <title>Genomic Encyclopedia of Type Strains, Phase IV (KMG-IV): sequencing the most valuable type-strain genomes for metagenomic binning, comparative biology and taxonomic classification.</title>
        <authorList>
            <person name="Goeker M."/>
        </authorList>
    </citation>
    <scope>NUCLEOTIDE SEQUENCE [LARGE SCALE GENOMIC DNA]</scope>
    <source>
        <strain evidence="3 4">DSM 16998</strain>
    </source>
</reference>
<dbReference type="RefSeq" id="WP_133700495.1">
    <property type="nucleotide sequence ID" value="NZ_SNXS01000002.1"/>
</dbReference>
<dbReference type="InterPro" id="IPR001375">
    <property type="entry name" value="Peptidase_S9_cat"/>
</dbReference>
<dbReference type="PANTHER" id="PTHR42776:SF27">
    <property type="entry name" value="DIPEPTIDYL PEPTIDASE FAMILY MEMBER 6"/>
    <property type="match status" value="1"/>
</dbReference>
<keyword evidence="3" id="KW-0031">Aminopeptidase</keyword>
<protein>
    <submittedName>
        <fullName evidence="3">Dipeptidyl aminopeptidase/acylaminoacyl peptidase</fullName>
    </submittedName>
</protein>
<dbReference type="InterPro" id="IPR011042">
    <property type="entry name" value="6-blade_b-propeller_TolB-like"/>
</dbReference>